<dbReference type="PROSITE" id="PS51257">
    <property type="entry name" value="PROKAR_LIPOPROTEIN"/>
    <property type="match status" value="1"/>
</dbReference>
<dbReference type="InterPro" id="IPR041457">
    <property type="entry name" value="CxC2_KDZ-assoc"/>
</dbReference>
<organism evidence="2 3">
    <name type="scientific">Suillus plorans</name>
    <dbReference type="NCBI Taxonomy" id="116603"/>
    <lineage>
        <taxon>Eukaryota</taxon>
        <taxon>Fungi</taxon>
        <taxon>Dikarya</taxon>
        <taxon>Basidiomycota</taxon>
        <taxon>Agaricomycotina</taxon>
        <taxon>Agaricomycetes</taxon>
        <taxon>Agaricomycetidae</taxon>
        <taxon>Boletales</taxon>
        <taxon>Suillineae</taxon>
        <taxon>Suillaceae</taxon>
        <taxon>Suillus</taxon>
    </lineage>
</organism>
<dbReference type="Pfam" id="PF18758">
    <property type="entry name" value="KDZ"/>
    <property type="match status" value="1"/>
</dbReference>
<dbReference type="Proteomes" id="UP000719766">
    <property type="component" value="Unassembled WGS sequence"/>
</dbReference>
<dbReference type="PANTHER" id="PTHR33096">
    <property type="entry name" value="CXC2 DOMAIN-CONTAINING PROTEIN"/>
    <property type="match status" value="1"/>
</dbReference>
<dbReference type="AlphaFoldDB" id="A0A9P7DII7"/>
<dbReference type="OrthoDB" id="3235114at2759"/>
<evidence type="ECO:0000313" key="2">
    <source>
        <dbReference type="EMBL" id="KAG1795922.1"/>
    </source>
</evidence>
<proteinExistence type="predicted"/>
<sequence length="911" mass="104420">MLRLEGRGDFITQAICHGSYGCSLPAEFRCEDCFGTELYCQPCTLEKHREHPLHRIKHWKDEFFHAVTLKSLGLRIQLGHPTQERCYNPAACQDFIVLHVNGVHEVALDFCGCETAQSPTTQLLRIRWFPATVLEPKTAATFKLLRHFHILSFESKVSTFEYWQTLTRLTHNRGVVVVKDRYDALLRMIREWRNITLLKRFGRGHDPAGTGATEQGSCAVLCPACPQPGKNLPENWESAPPETRWLYALFLAIDANFRLARKNVSSDQMDPGLNRGWAYFVEERQYKTFLTDVGRCPQEKSTCASHNAVNLAETKNSRGLAATGAGTVDCSRHNFKRPCGVGDLQKGEKYVNMDYLFFSTMQYTGDIAVLNISYDIACQWSTNLWQRMHRYPSTIHLRHHDNKTITFLVPKFHLPAHIDICQITYSHNLLKGMGRTDGEAPERGWANINPVATSTREMGPGSRRDTLDDHFGDFNWKKVTNMGVSLSRKLKAAVPERDQHVRDFEDFDNALQHERPEQVAEWRLAVEKWESDSSQENPFALTGKHMSLDSLTQAAVRLSLSQQEADNLEHGMDDSLHEEVSRSVLISSGMEIEDQQCRLARDIELLGGHPTDLQRTKLQERSNILRRKIEQWSKVQLLYMPVVARLRASDIPTSRTHSTEEKVHEIELWLPSKIYGDAADPVHQCDATLCQYEWELRRAQAYDALDELRRHLRLRAHLYKFKDAHIRGQRANTRASAIIDKVESNVSVAAARYRRAWSALEHLSFALSRTTWKEEFPKLENDDIRGMSQGKPGQSSGNRTLSWIWKARGIASDAPEGETVLNESLRIEWCKSRARATRWVEEVQLLREEMRRVAAYLLWHAAWWDAQADRRTGLALAEVEGIRGYAKRQAAVRRDLHDTFLSKWGAVNGIF</sequence>
<dbReference type="RefSeq" id="XP_041161575.1">
    <property type="nucleotide sequence ID" value="XM_041305022.1"/>
</dbReference>
<comment type="caution">
    <text evidence="2">The sequence shown here is derived from an EMBL/GenBank/DDBJ whole genome shotgun (WGS) entry which is preliminary data.</text>
</comment>
<protein>
    <recommendedName>
        <fullName evidence="1">CxC2-like cysteine cluster KDZ transposase-associated domain-containing protein</fullName>
    </recommendedName>
</protein>
<dbReference type="GeneID" id="64598786"/>
<feature type="domain" description="CxC2-like cysteine cluster KDZ transposase-associated" evidence="1">
    <location>
        <begin position="69"/>
        <end position="174"/>
    </location>
</feature>
<reference evidence="2" key="1">
    <citation type="journal article" date="2020" name="New Phytol.">
        <title>Comparative genomics reveals dynamic genome evolution in host specialist ectomycorrhizal fungi.</title>
        <authorList>
            <person name="Lofgren L.A."/>
            <person name="Nguyen N.H."/>
            <person name="Vilgalys R."/>
            <person name="Ruytinx J."/>
            <person name="Liao H.L."/>
            <person name="Branco S."/>
            <person name="Kuo A."/>
            <person name="LaButti K."/>
            <person name="Lipzen A."/>
            <person name="Andreopoulos W."/>
            <person name="Pangilinan J."/>
            <person name="Riley R."/>
            <person name="Hundley H."/>
            <person name="Na H."/>
            <person name="Barry K."/>
            <person name="Grigoriev I.V."/>
            <person name="Stajich J.E."/>
            <person name="Kennedy P.G."/>
        </authorList>
    </citation>
    <scope>NUCLEOTIDE SEQUENCE</scope>
    <source>
        <strain evidence="2">S12</strain>
    </source>
</reference>
<keyword evidence="3" id="KW-1185">Reference proteome</keyword>
<dbReference type="EMBL" id="JABBWE010000020">
    <property type="protein sequence ID" value="KAG1795922.1"/>
    <property type="molecule type" value="Genomic_DNA"/>
</dbReference>
<gene>
    <name evidence="2" type="ORF">HD556DRAFT_1431468</name>
</gene>
<dbReference type="Pfam" id="PF18803">
    <property type="entry name" value="CxC2"/>
    <property type="match status" value="1"/>
</dbReference>
<dbReference type="InterPro" id="IPR040521">
    <property type="entry name" value="KDZ"/>
</dbReference>
<accession>A0A9P7DII7</accession>
<name>A0A9P7DII7_9AGAM</name>
<dbReference type="PANTHER" id="PTHR33096:SF1">
    <property type="entry name" value="CXC1-LIKE CYSTEINE CLUSTER ASSOCIATED WITH KDZ TRANSPOSASES DOMAIN-CONTAINING PROTEIN"/>
    <property type="match status" value="1"/>
</dbReference>
<evidence type="ECO:0000313" key="3">
    <source>
        <dbReference type="Proteomes" id="UP000719766"/>
    </source>
</evidence>
<evidence type="ECO:0000259" key="1">
    <source>
        <dbReference type="Pfam" id="PF18803"/>
    </source>
</evidence>